<sequence length="333" mass="37046">MGAQLVLVENGRIQPIAVAGAFLLSKAGRTREEYRRDLRHYLTWCAEFGLDPFNQKRVQMDAFKNWLVDNYSNGAVNRHLSVVSGLFKYAMGEPELEDIVFRNPAALVKRQPVSNISQATGLTFEESEQLLRGAEAYSLRCAAVVHVLLLTGMRVSELVNADIEDLGEERGHKVLCIIRKGGRRQTIVIPPSAWAALETYLDGRTSGALIITATGRRITRQGIWDMVKRVCRRAGIRLIRTHDLRHTCATLALESGKPLEAVQDLLGHADPRTTRRYDRARNNLDNSPSYALDEQLRAVAARRQAEAALDEAVEVLVDEALREVLAAAELVAA</sequence>
<dbReference type="InterPro" id="IPR004107">
    <property type="entry name" value="Integrase_SAM-like_N"/>
</dbReference>
<feature type="domain" description="Core-binding (CB)" evidence="6">
    <location>
        <begin position="13"/>
        <end position="91"/>
    </location>
</feature>
<dbReference type="PROSITE" id="PS51900">
    <property type="entry name" value="CB"/>
    <property type="match status" value="1"/>
</dbReference>
<dbReference type="SUPFAM" id="SSF56349">
    <property type="entry name" value="DNA breaking-rejoining enzymes"/>
    <property type="match status" value="1"/>
</dbReference>
<dbReference type="InterPro" id="IPR011010">
    <property type="entry name" value="DNA_brk_join_enz"/>
</dbReference>
<feature type="domain" description="Tyr recombinase" evidence="5">
    <location>
        <begin position="117"/>
        <end position="291"/>
    </location>
</feature>
<evidence type="ECO:0000313" key="8">
    <source>
        <dbReference type="Proteomes" id="UP001595839"/>
    </source>
</evidence>
<dbReference type="InterPro" id="IPR050090">
    <property type="entry name" value="Tyrosine_recombinase_XerCD"/>
</dbReference>
<evidence type="ECO:0000256" key="2">
    <source>
        <dbReference type="ARBA" id="ARBA00023125"/>
    </source>
</evidence>
<dbReference type="InterPro" id="IPR002104">
    <property type="entry name" value="Integrase_catalytic"/>
</dbReference>
<name>A0ABV9B5M9_9ACTN</name>
<dbReference type="InterPro" id="IPR044068">
    <property type="entry name" value="CB"/>
</dbReference>
<comment type="caution">
    <text evidence="7">The sequence shown here is derived from an EMBL/GenBank/DDBJ whole genome shotgun (WGS) entry which is preliminary data.</text>
</comment>
<dbReference type="InterPro" id="IPR010998">
    <property type="entry name" value="Integrase_recombinase_N"/>
</dbReference>
<dbReference type="PROSITE" id="PS51898">
    <property type="entry name" value="TYR_RECOMBINASE"/>
    <property type="match status" value="1"/>
</dbReference>
<dbReference type="EMBL" id="JBHSFK010000050">
    <property type="protein sequence ID" value="MFC4507030.1"/>
    <property type="molecule type" value="Genomic_DNA"/>
</dbReference>
<evidence type="ECO:0000256" key="3">
    <source>
        <dbReference type="ARBA" id="ARBA00023172"/>
    </source>
</evidence>
<evidence type="ECO:0000256" key="1">
    <source>
        <dbReference type="ARBA" id="ARBA00022908"/>
    </source>
</evidence>
<proteinExistence type="predicted"/>
<dbReference type="Pfam" id="PF02899">
    <property type="entry name" value="Phage_int_SAM_1"/>
    <property type="match status" value="1"/>
</dbReference>
<dbReference type="Pfam" id="PF00589">
    <property type="entry name" value="Phage_integrase"/>
    <property type="match status" value="1"/>
</dbReference>
<dbReference type="PANTHER" id="PTHR30349">
    <property type="entry name" value="PHAGE INTEGRASE-RELATED"/>
    <property type="match status" value="1"/>
</dbReference>
<gene>
    <name evidence="7" type="ORF">ACFPIH_47620</name>
</gene>
<reference evidence="8" key="1">
    <citation type="journal article" date="2019" name="Int. J. Syst. Evol. Microbiol.">
        <title>The Global Catalogue of Microorganisms (GCM) 10K type strain sequencing project: providing services to taxonomists for standard genome sequencing and annotation.</title>
        <authorList>
            <consortium name="The Broad Institute Genomics Platform"/>
            <consortium name="The Broad Institute Genome Sequencing Center for Infectious Disease"/>
            <person name="Wu L."/>
            <person name="Ma J."/>
        </authorList>
    </citation>
    <scope>NUCLEOTIDE SEQUENCE [LARGE SCALE GENOMIC DNA]</scope>
    <source>
        <strain evidence="8">CGMCC 4.7177</strain>
    </source>
</reference>
<organism evidence="7 8">
    <name type="scientific">Streptomyces vulcanius</name>
    <dbReference type="NCBI Taxonomy" id="1441876"/>
    <lineage>
        <taxon>Bacteria</taxon>
        <taxon>Bacillati</taxon>
        <taxon>Actinomycetota</taxon>
        <taxon>Actinomycetes</taxon>
        <taxon>Kitasatosporales</taxon>
        <taxon>Streptomycetaceae</taxon>
        <taxon>Streptomyces</taxon>
    </lineage>
</organism>
<evidence type="ECO:0000313" key="7">
    <source>
        <dbReference type="EMBL" id="MFC4507030.1"/>
    </source>
</evidence>
<dbReference type="InterPro" id="IPR013762">
    <property type="entry name" value="Integrase-like_cat_sf"/>
</dbReference>
<evidence type="ECO:0000259" key="6">
    <source>
        <dbReference type="PROSITE" id="PS51900"/>
    </source>
</evidence>
<dbReference type="Gene3D" id="1.10.443.10">
    <property type="entry name" value="Intergrase catalytic core"/>
    <property type="match status" value="1"/>
</dbReference>
<dbReference type="Proteomes" id="UP001595839">
    <property type="component" value="Unassembled WGS sequence"/>
</dbReference>
<protein>
    <submittedName>
        <fullName evidence="7">Tyrosine-type recombinase/integrase</fullName>
    </submittedName>
</protein>
<dbReference type="RefSeq" id="WP_381177455.1">
    <property type="nucleotide sequence ID" value="NZ_JBHSFK010000050.1"/>
</dbReference>
<dbReference type="PANTHER" id="PTHR30349:SF81">
    <property type="entry name" value="TYROSINE RECOMBINASE XERC"/>
    <property type="match status" value="1"/>
</dbReference>
<accession>A0ABV9B5M9</accession>
<keyword evidence="8" id="KW-1185">Reference proteome</keyword>
<dbReference type="Gene3D" id="1.10.150.130">
    <property type="match status" value="1"/>
</dbReference>
<keyword evidence="1" id="KW-0229">DNA integration</keyword>
<keyword evidence="2 4" id="KW-0238">DNA-binding</keyword>
<keyword evidence="3" id="KW-0233">DNA recombination</keyword>
<evidence type="ECO:0000259" key="5">
    <source>
        <dbReference type="PROSITE" id="PS51898"/>
    </source>
</evidence>
<evidence type="ECO:0000256" key="4">
    <source>
        <dbReference type="PROSITE-ProRule" id="PRU01248"/>
    </source>
</evidence>